<accession>A0A4Q4P0C3</accession>
<dbReference type="AlphaFoldDB" id="A0A4Q4P0C3"/>
<keyword evidence="1" id="KW-0812">Transmembrane</keyword>
<evidence type="ECO:0000313" key="5">
    <source>
        <dbReference type="Proteomes" id="UP000293195"/>
    </source>
</evidence>
<keyword evidence="1" id="KW-0472">Membrane</keyword>
<dbReference type="Proteomes" id="UP000293195">
    <property type="component" value="Unassembled WGS sequence"/>
</dbReference>
<evidence type="ECO:0000313" key="3">
    <source>
        <dbReference type="EMBL" id="RYN86572.1"/>
    </source>
</evidence>
<feature type="transmembrane region" description="Helical" evidence="1">
    <location>
        <begin position="114"/>
        <end position="134"/>
    </location>
</feature>
<evidence type="ECO:0000313" key="4">
    <source>
        <dbReference type="Proteomes" id="UP000292340"/>
    </source>
</evidence>
<proteinExistence type="predicted"/>
<dbReference type="OrthoDB" id="3747005at2759"/>
<dbReference type="InterPro" id="IPR025363">
    <property type="entry name" value="DUF4267"/>
</dbReference>
<gene>
    <name evidence="2" type="ORF">AA0115_g11356</name>
    <name evidence="3" type="ORF">AA0119_g12759</name>
</gene>
<dbReference type="Proteomes" id="UP000292340">
    <property type="component" value="Unassembled WGS sequence"/>
</dbReference>
<comment type="caution">
    <text evidence="2">The sequence shown here is derived from an EMBL/GenBank/DDBJ whole genome shotgun (WGS) entry which is preliminary data.</text>
</comment>
<evidence type="ECO:0000256" key="1">
    <source>
        <dbReference type="SAM" id="Phobius"/>
    </source>
</evidence>
<sequence>MTSRPNCLPDGTYLTAAALLLNESVIHQSNSVSWFIEVLQHFRHAIICLKIGTTHNSNNEYFANPLNMSTQLKLLANYGVTGFLLSTGLFALLAPTTFAAGFGMPVPADSFASGFVQCVGGRNLTFGIIAAIFLQRGDVRAVSLMATMLAVDGVVDGLVTMKHAGMGFALPHFGAAAIIPFVSSWMAS</sequence>
<reference evidence="2" key="1">
    <citation type="submission" date="2017-10" db="EMBL/GenBank/DDBJ databases">
        <authorList>
            <person name="Armitage A.D."/>
            <person name="Barbara D.J."/>
            <person name="Woodhall J.W."/>
            <person name="Sreenivasaprasad S."/>
            <person name="Lane C.R."/>
            <person name="Clarkson J.P."/>
            <person name="Harrison R.J."/>
        </authorList>
    </citation>
    <scope>NUCLEOTIDE SEQUENCE</scope>
    <source>
        <strain evidence="2">FERA 1164</strain>
        <strain evidence="3">FERA 635</strain>
    </source>
</reference>
<name>A0A4Q4P0C3_9PLEO</name>
<evidence type="ECO:0000313" key="2">
    <source>
        <dbReference type="EMBL" id="RYN18378.1"/>
    </source>
</evidence>
<keyword evidence="5" id="KW-1185">Reference proteome</keyword>
<protein>
    <recommendedName>
        <fullName evidence="6">DUF4267 domain-containing protein</fullName>
    </recommendedName>
</protein>
<organism evidence="2 4">
    <name type="scientific">Alternaria tenuissima</name>
    <dbReference type="NCBI Taxonomy" id="119927"/>
    <lineage>
        <taxon>Eukaryota</taxon>
        <taxon>Fungi</taxon>
        <taxon>Dikarya</taxon>
        <taxon>Ascomycota</taxon>
        <taxon>Pezizomycotina</taxon>
        <taxon>Dothideomycetes</taxon>
        <taxon>Pleosporomycetidae</taxon>
        <taxon>Pleosporales</taxon>
        <taxon>Pleosporineae</taxon>
        <taxon>Pleosporaceae</taxon>
        <taxon>Alternaria</taxon>
        <taxon>Alternaria sect. Alternaria</taxon>
        <taxon>Alternaria alternata complex</taxon>
    </lineage>
</organism>
<keyword evidence="1" id="KW-1133">Transmembrane helix</keyword>
<dbReference type="EMBL" id="PDXF01000135">
    <property type="protein sequence ID" value="RYN86572.1"/>
    <property type="molecule type" value="Genomic_DNA"/>
</dbReference>
<dbReference type="Pfam" id="PF14087">
    <property type="entry name" value="DUF4267"/>
    <property type="match status" value="1"/>
</dbReference>
<feature type="transmembrane region" description="Helical" evidence="1">
    <location>
        <begin position="75"/>
        <end position="94"/>
    </location>
</feature>
<dbReference type="EMBL" id="PDXB01000050">
    <property type="protein sequence ID" value="RYN18378.1"/>
    <property type="molecule type" value="Genomic_DNA"/>
</dbReference>
<feature type="transmembrane region" description="Helical" evidence="1">
    <location>
        <begin position="167"/>
        <end position="187"/>
    </location>
</feature>
<evidence type="ECO:0008006" key="6">
    <source>
        <dbReference type="Google" id="ProtNLM"/>
    </source>
</evidence>
<reference evidence="2 5" key="2">
    <citation type="journal article" date="2019" name="bioRxiv">
        <title>Genomics, evolutionary history and diagnostics of the Alternaria alternata species group including apple and Asian pear pathotypes.</title>
        <authorList>
            <person name="Armitage A.D."/>
            <person name="Cockerton H.M."/>
            <person name="Sreenivasaprasad S."/>
            <person name="Woodhall J.W."/>
            <person name="Lane C.R."/>
            <person name="Harrison R.J."/>
            <person name="Clarkson J.P."/>
        </authorList>
    </citation>
    <scope>NUCLEOTIDE SEQUENCE</scope>
    <source>
        <strain evidence="2">FERA 1164</strain>
        <strain evidence="5">FERA 635</strain>
    </source>
</reference>